<evidence type="ECO:0000313" key="2">
    <source>
        <dbReference type="EMBL" id="EKD20512.1"/>
    </source>
</evidence>
<reference evidence="2 3" key="1">
    <citation type="journal article" date="2012" name="BMC Genomics">
        <title>Sequencing the genome of Marssonina brunnea reveals fungus-poplar co-evolution.</title>
        <authorList>
            <person name="Zhu S."/>
            <person name="Cao Y.-Z."/>
            <person name="Jiang C."/>
            <person name="Tan B.-Y."/>
            <person name="Wang Z."/>
            <person name="Feng S."/>
            <person name="Zhang L."/>
            <person name="Su X.-H."/>
            <person name="Brejova B."/>
            <person name="Vinar T."/>
            <person name="Xu M."/>
            <person name="Wang M.-X."/>
            <person name="Zhang S.-G."/>
            <person name="Huang M.-R."/>
            <person name="Wu R."/>
            <person name="Zhou Y."/>
        </authorList>
    </citation>
    <scope>NUCLEOTIDE SEQUENCE [LARGE SCALE GENOMIC DNA]</scope>
    <source>
        <strain evidence="2 3">MB_m1</strain>
    </source>
</reference>
<dbReference type="Proteomes" id="UP000006753">
    <property type="component" value="Unassembled WGS sequence"/>
</dbReference>
<feature type="region of interest" description="Disordered" evidence="1">
    <location>
        <begin position="124"/>
        <end position="170"/>
    </location>
</feature>
<dbReference type="KEGG" id="mbe:MBM_01194"/>
<gene>
    <name evidence="2" type="ORF">MBM_01194</name>
</gene>
<feature type="compositionally biased region" description="Basic and acidic residues" evidence="1">
    <location>
        <begin position="136"/>
        <end position="148"/>
    </location>
</feature>
<dbReference type="GeneID" id="18757129"/>
<sequence>MATPAWLKTMVDSSHYECPTPKLPNTSSWTWFCCVCRHANQKPDESRDYSTCIKCSHERCRSCSIRWRIRTIEEEWTSRAAEHTMKYASRLITREEYYDLKSGDEEYAKQTGLETAWMWAERRKREGKWGQGRTNGESERSDMSEVGEKSVVSVSEDGSVGAEREGGYDG</sequence>
<evidence type="ECO:0000313" key="3">
    <source>
        <dbReference type="Proteomes" id="UP000006753"/>
    </source>
</evidence>
<dbReference type="InParanoid" id="K1X5V2"/>
<keyword evidence="3" id="KW-1185">Reference proteome</keyword>
<evidence type="ECO:0000256" key="1">
    <source>
        <dbReference type="SAM" id="MobiDB-lite"/>
    </source>
</evidence>
<feature type="compositionally biased region" description="Low complexity" evidence="1">
    <location>
        <begin position="149"/>
        <end position="161"/>
    </location>
</feature>
<dbReference type="AlphaFoldDB" id="K1X5V2"/>
<organism evidence="2 3">
    <name type="scientific">Marssonina brunnea f. sp. multigermtubi (strain MB_m1)</name>
    <name type="common">Marssonina leaf spot fungus</name>
    <dbReference type="NCBI Taxonomy" id="1072389"/>
    <lineage>
        <taxon>Eukaryota</taxon>
        <taxon>Fungi</taxon>
        <taxon>Dikarya</taxon>
        <taxon>Ascomycota</taxon>
        <taxon>Pezizomycotina</taxon>
        <taxon>Leotiomycetes</taxon>
        <taxon>Helotiales</taxon>
        <taxon>Drepanopezizaceae</taxon>
        <taxon>Drepanopeziza</taxon>
    </lineage>
</organism>
<protein>
    <submittedName>
        <fullName evidence="2">Uncharacterized protein</fullName>
    </submittedName>
</protein>
<name>K1X5V2_MARBU</name>
<accession>K1X5V2</accession>
<dbReference type="OrthoDB" id="3543159at2759"/>
<proteinExistence type="predicted"/>
<dbReference type="RefSeq" id="XP_007289083.1">
    <property type="nucleotide sequence ID" value="XM_007289021.1"/>
</dbReference>
<dbReference type="HOGENOM" id="CLU_1570958_0_0_1"/>
<dbReference type="EMBL" id="JH921429">
    <property type="protein sequence ID" value="EKD20512.1"/>
    <property type="molecule type" value="Genomic_DNA"/>
</dbReference>